<reference evidence="3" key="1">
    <citation type="submission" date="2017-02" db="UniProtKB">
        <authorList>
            <consortium name="WormBaseParasite"/>
        </authorList>
    </citation>
    <scope>IDENTIFICATION</scope>
</reference>
<reference evidence="1 2" key="2">
    <citation type="submission" date="2018-11" db="EMBL/GenBank/DDBJ databases">
        <authorList>
            <consortium name="Pathogen Informatics"/>
        </authorList>
    </citation>
    <scope>NUCLEOTIDE SEQUENCE [LARGE SCALE GENOMIC DNA]</scope>
</reference>
<name>A0A0R3SI12_HYMDI</name>
<dbReference type="OrthoDB" id="6266840at2759"/>
<gene>
    <name evidence="1" type="ORF">HDID_LOCUS4575</name>
</gene>
<dbReference type="EMBL" id="UYSG01001816">
    <property type="protein sequence ID" value="VDL51640.1"/>
    <property type="molecule type" value="Genomic_DNA"/>
</dbReference>
<proteinExistence type="predicted"/>
<dbReference type="AlphaFoldDB" id="A0A0R3SI12"/>
<accession>A0A0R3SI12</accession>
<sequence length="262" mass="28799">MEEASTSLALDVTDLTAHCLRLEYMNETVSSLHPDDSSNVPARLVLVGDSNAPGDSGRVQTATRVWLVGRRPGRIRVKLSPVADSPLVKAALPTSLAKMRKQQHQQNQGKQNEWDAQQFQALWVTVTDDDVVWPVGITAQLVTDLTVTITQQERSESKYSTTPIYHQSNDIERVESGFTFYTTHIRFSGSRVGRSKGSPMIPSSGAAPDAFAFQGGGQFPGLSRAKRQLATKTLPRQGLLVVTVQFSDGSVLPWHRIMEDLV</sequence>
<dbReference type="WBParaSite" id="HDID_0000457701-mRNA-1">
    <property type="protein sequence ID" value="HDID_0000457701-mRNA-1"/>
    <property type="gene ID" value="HDID_0000457701"/>
</dbReference>
<dbReference type="Proteomes" id="UP000274504">
    <property type="component" value="Unassembled WGS sequence"/>
</dbReference>
<protein>
    <submittedName>
        <fullName evidence="3">DUF3506 domain-containing protein</fullName>
    </submittedName>
</protein>
<organism evidence="3">
    <name type="scientific">Hymenolepis diminuta</name>
    <name type="common">Rat tapeworm</name>
    <dbReference type="NCBI Taxonomy" id="6216"/>
    <lineage>
        <taxon>Eukaryota</taxon>
        <taxon>Metazoa</taxon>
        <taxon>Spiralia</taxon>
        <taxon>Lophotrochozoa</taxon>
        <taxon>Platyhelminthes</taxon>
        <taxon>Cestoda</taxon>
        <taxon>Eucestoda</taxon>
        <taxon>Cyclophyllidea</taxon>
        <taxon>Hymenolepididae</taxon>
        <taxon>Hymenolepis</taxon>
    </lineage>
</organism>
<evidence type="ECO:0000313" key="2">
    <source>
        <dbReference type="Proteomes" id="UP000274504"/>
    </source>
</evidence>
<evidence type="ECO:0000313" key="1">
    <source>
        <dbReference type="EMBL" id="VDL51640.1"/>
    </source>
</evidence>
<evidence type="ECO:0000313" key="3">
    <source>
        <dbReference type="WBParaSite" id="HDID_0000457701-mRNA-1"/>
    </source>
</evidence>